<feature type="compositionally biased region" description="Basic and acidic residues" evidence="1">
    <location>
        <begin position="37"/>
        <end position="48"/>
    </location>
</feature>
<sequence length="48" mass="5578">MTMSVNRERDGEHPDVRHHPAQSRTGQQRGPDQQRPVPEHVERGQQQP</sequence>
<feature type="region of interest" description="Disordered" evidence="1">
    <location>
        <begin position="1"/>
        <end position="48"/>
    </location>
</feature>
<accession>A0ABU0RJD8</accession>
<feature type="compositionally biased region" description="Polar residues" evidence="1">
    <location>
        <begin position="22"/>
        <end position="31"/>
    </location>
</feature>
<evidence type="ECO:0000313" key="3">
    <source>
        <dbReference type="Proteomes" id="UP001223072"/>
    </source>
</evidence>
<comment type="caution">
    <text evidence="2">The sequence shown here is derived from an EMBL/GenBank/DDBJ whole genome shotgun (WGS) entry which is preliminary data.</text>
</comment>
<evidence type="ECO:0000313" key="2">
    <source>
        <dbReference type="EMBL" id="MDQ0932107.1"/>
    </source>
</evidence>
<reference evidence="2 3" key="1">
    <citation type="submission" date="2023-07" db="EMBL/GenBank/DDBJ databases">
        <title>Comparative genomics of wheat-associated soil bacteria to identify genetic determinants of phenazine resistance.</title>
        <authorList>
            <person name="Mouncey N."/>
        </authorList>
    </citation>
    <scope>NUCLEOTIDE SEQUENCE [LARGE SCALE GENOMIC DNA]</scope>
    <source>
        <strain evidence="2 3">W2I16</strain>
    </source>
</reference>
<keyword evidence="3" id="KW-1185">Reference proteome</keyword>
<dbReference type="EMBL" id="JAUSZS010000003">
    <property type="protein sequence ID" value="MDQ0932107.1"/>
    <property type="molecule type" value="Genomic_DNA"/>
</dbReference>
<dbReference type="Proteomes" id="UP001223072">
    <property type="component" value="Unassembled WGS sequence"/>
</dbReference>
<proteinExistence type="predicted"/>
<name>A0ABU0RJD8_9ACTN</name>
<feature type="compositionally biased region" description="Basic and acidic residues" evidence="1">
    <location>
        <begin position="1"/>
        <end position="18"/>
    </location>
</feature>
<protein>
    <submittedName>
        <fullName evidence="2">Uncharacterized protein</fullName>
    </submittedName>
</protein>
<gene>
    <name evidence="2" type="ORF">QFZ49_002037</name>
</gene>
<evidence type="ECO:0000256" key="1">
    <source>
        <dbReference type="SAM" id="MobiDB-lite"/>
    </source>
</evidence>
<organism evidence="2 3">
    <name type="scientific">Streptomyces turgidiscabies</name>
    <dbReference type="NCBI Taxonomy" id="85558"/>
    <lineage>
        <taxon>Bacteria</taxon>
        <taxon>Bacillati</taxon>
        <taxon>Actinomycetota</taxon>
        <taxon>Actinomycetes</taxon>
        <taxon>Kitasatosporales</taxon>
        <taxon>Streptomycetaceae</taxon>
        <taxon>Streptomyces</taxon>
    </lineage>
</organism>